<name>A0ABW0X7B0_9ACTN</name>
<dbReference type="RefSeq" id="WP_380226710.1">
    <property type="nucleotide sequence ID" value="NZ_JBHSOF010000022.1"/>
</dbReference>
<dbReference type="PANTHER" id="PTHR35004:SF7">
    <property type="entry name" value="INTEGRASE PROTEIN"/>
    <property type="match status" value="1"/>
</dbReference>
<feature type="region of interest" description="Disordered" evidence="1">
    <location>
        <begin position="432"/>
        <end position="456"/>
    </location>
</feature>
<evidence type="ECO:0000313" key="4">
    <source>
        <dbReference type="Proteomes" id="UP001595975"/>
    </source>
</evidence>
<accession>A0ABW0X7B0</accession>
<feature type="domain" description="Integrase catalytic" evidence="2">
    <location>
        <begin position="131"/>
        <end position="330"/>
    </location>
</feature>
<evidence type="ECO:0000313" key="3">
    <source>
        <dbReference type="EMBL" id="MFC5665009.1"/>
    </source>
</evidence>
<protein>
    <submittedName>
        <fullName evidence="3">Mu transposase C-terminal domain-containing protein</fullName>
    </submittedName>
</protein>
<dbReference type="Pfam" id="PF09299">
    <property type="entry name" value="Mu-transpos_C"/>
    <property type="match status" value="1"/>
</dbReference>
<dbReference type="InterPro" id="IPR001584">
    <property type="entry name" value="Integrase_cat-core"/>
</dbReference>
<feature type="compositionally biased region" description="Low complexity" evidence="1">
    <location>
        <begin position="526"/>
        <end position="536"/>
    </location>
</feature>
<evidence type="ECO:0000256" key="1">
    <source>
        <dbReference type="SAM" id="MobiDB-lite"/>
    </source>
</evidence>
<dbReference type="PANTHER" id="PTHR35004">
    <property type="entry name" value="TRANSPOSASE RV3428C-RELATED"/>
    <property type="match status" value="1"/>
</dbReference>
<dbReference type="SUPFAM" id="SSF53098">
    <property type="entry name" value="Ribonuclease H-like"/>
    <property type="match status" value="1"/>
</dbReference>
<sequence length="543" mass="58808">MRRLLALRQEGALTTRQVQLAARCLAVTERTVWRWLAAAEQDPAAAREPGSRAQSSIRFTVTPEVRHLLALWKGNVAAVHRELTARAARQNPPGRPPSLPTLHRAIQRDLTAGERAGLAAGERAARKHNVFLTRPRGHRNQVWETDHMQAPVLVVVDTDAQPRRPWITWFVDCATNAIAGLAITPGHPSRESVLAALRSAVLRTAPYGPVGGLPQKVRVDRGKDFLSCTVTAAFGALGVEVEPLPPYTPHLKGTVEGLNRSVERMHLAALPGYVHRPRPGRRPGPADRSALLSFEEFTAGLLAWAVWWNTEHRPAPLGGKTPLQVWQDDPTPVREIPQADLWAFTLEDDRAHPRAVTTRGVKFKGRFYIAAWMTSRTGTRVSVRYMPHHDHEIELFDPATGRHLATAHLANEATAEQVAAVRRTRAARARGLAKDLKDAQRRRHERYAAATGPEAPRLLGPLTAAEADGELAAADLTDLAALALPDLLPLAAPPPGLPVPASVAARLATAAPQPAEPRPAGPAPAPASGSAPGFDPLPAEEES</sequence>
<keyword evidence="4" id="KW-1185">Reference proteome</keyword>
<dbReference type="Proteomes" id="UP001595975">
    <property type="component" value="Unassembled WGS sequence"/>
</dbReference>
<dbReference type="InterPro" id="IPR012337">
    <property type="entry name" value="RNaseH-like_sf"/>
</dbReference>
<dbReference type="Gene3D" id="3.30.420.10">
    <property type="entry name" value="Ribonuclease H-like superfamily/Ribonuclease H"/>
    <property type="match status" value="1"/>
</dbReference>
<dbReference type="InterPro" id="IPR015378">
    <property type="entry name" value="Transposase-like_Mu_C"/>
</dbReference>
<gene>
    <name evidence="3" type="ORF">ACFP3U_18735</name>
</gene>
<proteinExistence type="predicted"/>
<reference evidence="4" key="1">
    <citation type="journal article" date="2019" name="Int. J. Syst. Evol. Microbiol.">
        <title>The Global Catalogue of Microorganisms (GCM) 10K type strain sequencing project: providing services to taxonomists for standard genome sequencing and annotation.</title>
        <authorList>
            <consortium name="The Broad Institute Genomics Platform"/>
            <consortium name="The Broad Institute Genome Sequencing Center for Infectious Disease"/>
            <person name="Wu L."/>
            <person name="Ma J."/>
        </authorList>
    </citation>
    <scope>NUCLEOTIDE SEQUENCE [LARGE SCALE GENOMIC DNA]</scope>
    <source>
        <strain evidence="4">CGMCC 4.1437</strain>
    </source>
</reference>
<organism evidence="3 4">
    <name type="scientific">Kitasatospora misakiensis</name>
    <dbReference type="NCBI Taxonomy" id="67330"/>
    <lineage>
        <taxon>Bacteria</taxon>
        <taxon>Bacillati</taxon>
        <taxon>Actinomycetota</taxon>
        <taxon>Actinomycetes</taxon>
        <taxon>Kitasatosporales</taxon>
        <taxon>Streptomycetaceae</taxon>
        <taxon>Kitasatospora</taxon>
    </lineage>
</organism>
<feature type="region of interest" description="Disordered" evidence="1">
    <location>
        <begin position="508"/>
        <end position="543"/>
    </location>
</feature>
<feature type="compositionally biased region" description="Pro residues" evidence="1">
    <location>
        <begin position="514"/>
        <end position="525"/>
    </location>
</feature>
<dbReference type="PROSITE" id="PS50994">
    <property type="entry name" value="INTEGRASE"/>
    <property type="match status" value="1"/>
</dbReference>
<dbReference type="InterPro" id="IPR036397">
    <property type="entry name" value="RNaseH_sf"/>
</dbReference>
<dbReference type="EMBL" id="JBHSOF010000022">
    <property type="protein sequence ID" value="MFC5665009.1"/>
    <property type="molecule type" value="Genomic_DNA"/>
</dbReference>
<comment type="caution">
    <text evidence="3">The sequence shown here is derived from an EMBL/GenBank/DDBJ whole genome shotgun (WGS) entry which is preliminary data.</text>
</comment>
<evidence type="ECO:0000259" key="2">
    <source>
        <dbReference type="PROSITE" id="PS50994"/>
    </source>
</evidence>